<gene>
    <name evidence="1" type="ORF">NTG6680_1937</name>
</gene>
<proteinExistence type="predicted"/>
<dbReference type="Proteomes" id="UP000839052">
    <property type="component" value="Chromosome"/>
</dbReference>
<evidence type="ECO:0000313" key="1">
    <source>
        <dbReference type="EMBL" id="CAG9933186.1"/>
    </source>
</evidence>
<sequence>MRVLSWRHSLTIVVGPGGGYILTEGVPKYNNYLFLMDNIAIFSYNSVVAMI</sequence>
<organism evidence="1 2">
    <name type="scientific">Candidatus Nitrotoga arctica</name>
    <dbReference type="NCBI Taxonomy" id="453162"/>
    <lineage>
        <taxon>Bacteria</taxon>
        <taxon>Pseudomonadati</taxon>
        <taxon>Pseudomonadota</taxon>
        <taxon>Betaproteobacteria</taxon>
        <taxon>Nitrosomonadales</taxon>
        <taxon>Gallionellaceae</taxon>
        <taxon>Candidatus Nitrotoga</taxon>
    </lineage>
</organism>
<name>A0ABN8AN46_9PROT</name>
<reference evidence="1 2" key="1">
    <citation type="submission" date="2021-10" db="EMBL/GenBank/DDBJ databases">
        <authorList>
            <person name="Koch H."/>
        </authorList>
    </citation>
    <scope>NUCLEOTIDE SEQUENCE [LARGE SCALE GENOMIC DNA]</scope>
    <source>
        <strain evidence="1">6680</strain>
    </source>
</reference>
<keyword evidence="2" id="KW-1185">Reference proteome</keyword>
<evidence type="ECO:0000313" key="2">
    <source>
        <dbReference type="Proteomes" id="UP000839052"/>
    </source>
</evidence>
<accession>A0ABN8AN46</accession>
<dbReference type="EMBL" id="OU912926">
    <property type="protein sequence ID" value="CAG9933186.1"/>
    <property type="molecule type" value="Genomic_DNA"/>
</dbReference>
<protein>
    <submittedName>
        <fullName evidence="1">Uncharacterized protein</fullName>
    </submittedName>
</protein>